<dbReference type="PANTHER" id="PTHR35790:SF4">
    <property type="entry name" value="HTH-TYPE TRANSCRIPTIONAL REGULATOR PCHR"/>
    <property type="match status" value="1"/>
</dbReference>
<dbReference type="InterPro" id="IPR000835">
    <property type="entry name" value="HTH_MarR-typ"/>
</dbReference>
<sequence length="151" mass="17102">MITNLMDQLVKIAYKLTELESTPIDFGTDELLYPSEIHTIDAIGDQCDTVTAISLKFGITKGAVSQVILKLHKKGYVHKVRNIAYSKEILLSLTEKGMTAYRAHKKLHKTMDVEMVQLIGGYSDEDLLTFQNMLIQLEKQVNKYILLGKKN</sequence>
<evidence type="ECO:0000313" key="6">
    <source>
        <dbReference type="Proteomes" id="UP000049855"/>
    </source>
</evidence>
<dbReference type="Gene3D" id="1.10.10.10">
    <property type="entry name" value="Winged helix-like DNA-binding domain superfamily/Winged helix DNA-binding domain"/>
    <property type="match status" value="1"/>
</dbReference>
<dbReference type="SUPFAM" id="SSF46785">
    <property type="entry name" value="Winged helix' DNA-binding domain"/>
    <property type="match status" value="1"/>
</dbReference>
<evidence type="ECO:0000259" key="4">
    <source>
        <dbReference type="PROSITE" id="PS50995"/>
    </source>
</evidence>
<dbReference type="GO" id="GO:0003677">
    <property type="term" value="F:DNA binding"/>
    <property type="evidence" value="ECO:0007669"/>
    <property type="project" value="UniProtKB-KW"/>
</dbReference>
<keyword evidence="6" id="KW-1185">Reference proteome</keyword>
<dbReference type="PROSITE" id="PS50995">
    <property type="entry name" value="HTH_MARR_2"/>
    <property type="match status" value="1"/>
</dbReference>
<dbReference type="RefSeq" id="WP_021166758.1">
    <property type="nucleotide sequence ID" value="NZ_CTRP01000015.1"/>
</dbReference>
<accession>A0A0U1L5K1</accession>
<organism evidence="5 6">
    <name type="scientific">Sporomusa ovata</name>
    <dbReference type="NCBI Taxonomy" id="2378"/>
    <lineage>
        <taxon>Bacteria</taxon>
        <taxon>Bacillati</taxon>
        <taxon>Bacillota</taxon>
        <taxon>Negativicutes</taxon>
        <taxon>Selenomonadales</taxon>
        <taxon>Sporomusaceae</taxon>
        <taxon>Sporomusa</taxon>
    </lineage>
</organism>
<keyword evidence="2" id="KW-0238">DNA-binding</keyword>
<dbReference type="Proteomes" id="UP000049855">
    <property type="component" value="Unassembled WGS sequence"/>
</dbReference>
<evidence type="ECO:0000256" key="3">
    <source>
        <dbReference type="ARBA" id="ARBA00023163"/>
    </source>
</evidence>
<gene>
    <name evidence="5" type="ORF">SpAn4DRAFT_4297</name>
</gene>
<keyword evidence="1" id="KW-0805">Transcription regulation</keyword>
<dbReference type="InterPro" id="IPR036390">
    <property type="entry name" value="WH_DNA-bd_sf"/>
</dbReference>
<protein>
    <submittedName>
        <fullName evidence="5">Transcriptional regulator, MarR family</fullName>
    </submittedName>
</protein>
<proteinExistence type="predicted"/>
<dbReference type="GO" id="GO:0003700">
    <property type="term" value="F:DNA-binding transcription factor activity"/>
    <property type="evidence" value="ECO:0007669"/>
    <property type="project" value="InterPro"/>
</dbReference>
<evidence type="ECO:0000313" key="5">
    <source>
        <dbReference type="EMBL" id="CQR74940.1"/>
    </source>
</evidence>
<dbReference type="InterPro" id="IPR052067">
    <property type="entry name" value="Metal_resp_HTH_trans_reg"/>
</dbReference>
<reference evidence="6" key="1">
    <citation type="submission" date="2015-03" db="EMBL/GenBank/DDBJ databases">
        <authorList>
            <person name="Nijsse Bart"/>
        </authorList>
    </citation>
    <scope>NUCLEOTIDE SEQUENCE [LARGE SCALE GENOMIC DNA]</scope>
</reference>
<dbReference type="PANTHER" id="PTHR35790">
    <property type="entry name" value="HTH-TYPE TRANSCRIPTIONAL REGULATOR PCHR"/>
    <property type="match status" value="1"/>
</dbReference>
<name>A0A0U1L5K1_9FIRM</name>
<dbReference type="InterPro" id="IPR036388">
    <property type="entry name" value="WH-like_DNA-bd_sf"/>
</dbReference>
<keyword evidence="3" id="KW-0804">Transcription</keyword>
<dbReference type="SMART" id="SM00347">
    <property type="entry name" value="HTH_MARR"/>
    <property type="match status" value="1"/>
</dbReference>
<feature type="domain" description="HTH marR-type" evidence="4">
    <location>
        <begin position="2"/>
        <end position="139"/>
    </location>
</feature>
<dbReference type="AlphaFoldDB" id="A0A0U1L5K1"/>
<dbReference type="EMBL" id="CTRP01000015">
    <property type="protein sequence ID" value="CQR74940.1"/>
    <property type="molecule type" value="Genomic_DNA"/>
</dbReference>
<evidence type="ECO:0000256" key="2">
    <source>
        <dbReference type="ARBA" id="ARBA00023125"/>
    </source>
</evidence>
<evidence type="ECO:0000256" key="1">
    <source>
        <dbReference type="ARBA" id="ARBA00023015"/>
    </source>
</evidence>